<name>A0A9P3TC95_KLUIN</name>
<reference evidence="1" key="2">
    <citation type="submission" date="2020-10" db="EMBL/GenBank/DDBJ databases">
        <authorList>
            <consortium name="NCBI Pathogen Detection Project"/>
        </authorList>
    </citation>
    <scope>NUCLEOTIDE SEQUENCE</scope>
    <source>
        <strain evidence="1">CAVp300</strain>
    </source>
</reference>
<sequence length="167" mass="18585">MKPANFAPVYCALYPALAEIARKHGYAMAIHGTMARDFDMICIPWVEKPSKPEDVVAEITATYATTDITNPGYKPHGRLAYSVCFGFGEFFADLSFTPVESAYFDGIKAAADWIDKKREAYDDEHGMTDTATGSFEFGNDAQHEYSYSLVELADGIRALTKRNQEDL</sequence>
<gene>
    <name evidence="1" type="ORF">I8531_005050</name>
</gene>
<proteinExistence type="predicted"/>
<organism evidence="1 2">
    <name type="scientific">Kluyvera intermedia</name>
    <name type="common">Enterobacter intermedius</name>
    <dbReference type="NCBI Taxonomy" id="61648"/>
    <lineage>
        <taxon>Bacteria</taxon>
        <taxon>Pseudomonadati</taxon>
        <taxon>Pseudomonadota</taxon>
        <taxon>Gammaproteobacteria</taxon>
        <taxon>Enterobacterales</taxon>
        <taxon>Enterobacteriaceae</taxon>
        <taxon>Kluyvera</taxon>
    </lineage>
</organism>
<comment type="caution">
    <text evidence="1">The sequence shown here is derived from an EMBL/GenBank/DDBJ whole genome shotgun (WGS) entry which is preliminary data.</text>
</comment>
<evidence type="ECO:0000313" key="1">
    <source>
        <dbReference type="EMBL" id="HAT3584654.1"/>
    </source>
</evidence>
<dbReference type="RefSeq" id="WP_052958888.1">
    <property type="nucleotide sequence ID" value="NZ_CABMNU010000005.1"/>
</dbReference>
<dbReference type="AlphaFoldDB" id="A0A9P3TC95"/>
<accession>A0A9P3TC95</accession>
<dbReference type="EMBL" id="DACSUM010000066">
    <property type="protein sequence ID" value="HAT3584654.1"/>
    <property type="molecule type" value="Genomic_DNA"/>
</dbReference>
<dbReference type="Proteomes" id="UP000867740">
    <property type="component" value="Unassembled WGS sequence"/>
</dbReference>
<protein>
    <submittedName>
        <fullName evidence="1">Uncharacterized protein</fullName>
    </submittedName>
</protein>
<reference evidence="1" key="1">
    <citation type="journal article" date="2018" name="Genome Biol.">
        <title>SKESA: strategic k-mer extension for scrupulous assemblies.</title>
        <authorList>
            <person name="Souvorov A."/>
            <person name="Agarwala R."/>
            <person name="Lipman D.J."/>
        </authorList>
    </citation>
    <scope>NUCLEOTIDE SEQUENCE</scope>
    <source>
        <strain evidence="1">CAVp300</strain>
    </source>
</reference>
<evidence type="ECO:0000313" key="2">
    <source>
        <dbReference type="Proteomes" id="UP000867740"/>
    </source>
</evidence>